<dbReference type="AlphaFoldDB" id="A0A150H4W3"/>
<dbReference type="EMBL" id="LSYV01000001">
    <property type="protein sequence ID" value="KXZ57063.1"/>
    <property type="molecule type" value="Genomic_DNA"/>
</dbReference>
<keyword evidence="5" id="KW-1185">Reference proteome</keyword>
<evidence type="ECO:0000313" key="5">
    <source>
        <dbReference type="Proteomes" id="UP000075714"/>
    </source>
</evidence>
<dbReference type="EMBL" id="LSYV01000001">
    <property type="protein sequence ID" value="KXZ57064.1"/>
    <property type="molecule type" value="Genomic_DNA"/>
</dbReference>
<protein>
    <submittedName>
        <fullName evidence="3">Uncharacterized protein</fullName>
    </submittedName>
</protein>
<evidence type="ECO:0000313" key="2">
    <source>
        <dbReference type="EMBL" id="KXZ57064.1"/>
    </source>
</evidence>
<dbReference type="OrthoDB" id="561998at2759"/>
<name>A0A150H4W3_GONPE</name>
<comment type="caution">
    <text evidence="3">The sequence shown here is derived from an EMBL/GenBank/DDBJ whole genome shotgun (WGS) entry which is preliminary data.</text>
</comment>
<sequence>MVLDASPTPHSSHETWYSAHKDTLMSEAAAKYGVAVPGANVAEGAEVLSGEQLLESYLALLEKHFQSSL</sequence>
<evidence type="ECO:0000313" key="3">
    <source>
        <dbReference type="EMBL" id="KXZ57065.1"/>
    </source>
</evidence>
<evidence type="ECO:0000313" key="1">
    <source>
        <dbReference type="EMBL" id="KXZ57063.1"/>
    </source>
</evidence>
<organism evidence="3 5">
    <name type="scientific">Gonium pectorale</name>
    <name type="common">Green alga</name>
    <dbReference type="NCBI Taxonomy" id="33097"/>
    <lineage>
        <taxon>Eukaryota</taxon>
        <taxon>Viridiplantae</taxon>
        <taxon>Chlorophyta</taxon>
        <taxon>core chlorophytes</taxon>
        <taxon>Chlorophyceae</taxon>
        <taxon>CS clade</taxon>
        <taxon>Chlamydomonadales</taxon>
        <taxon>Volvocaceae</taxon>
        <taxon>Gonium</taxon>
    </lineage>
</organism>
<reference evidence="3" key="2">
    <citation type="journal article" date="2016" name="Nat. Commun.">
        <title>The Gonium pectorale genome demonstrates cooption of cell cycle regulation during the evolution of multicellularity.</title>
        <authorList>
            <person name="Hanschen E.R."/>
            <person name="Marriage T.N."/>
            <person name="Ferris P.J."/>
            <person name="Hamaji T."/>
            <person name="Toyoda A."/>
            <person name="Fujiyama A."/>
            <person name="Neme R."/>
            <person name="Noguchi H."/>
            <person name="Minakuchi Y."/>
            <person name="Suzuki M."/>
            <person name="Kawai-Toyooka H."/>
            <person name="Smith D.R."/>
            <person name="Sparks H."/>
            <person name="Anderson J."/>
            <person name="Bakaric R."/>
            <person name="Luria V."/>
            <person name="Karger A."/>
            <person name="Kirschner M."/>
            <person name="Durand P."/>
            <person name="Michod R.E."/>
            <person name="Nozaki H."/>
            <person name="Olson B.J."/>
        </authorList>
    </citation>
    <scope>NUCLEOTIDE SEQUENCE [LARGE SCALE GENOMIC DNA]</scope>
    <source>
        <strain evidence="3">NIES-2863</strain>
        <tissue evidence="3">Colony</tissue>
    </source>
</reference>
<dbReference type="EMBL" id="LSYV01000001">
    <property type="protein sequence ID" value="KXZ57066.1"/>
    <property type="molecule type" value="Genomic_DNA"/>
</dbReference>
<gene>
    <name evidence="1" type="ORF">GPECTOR_5000g1290</name>
    <name evidence="2" type="ORF">GPECTOR_5000g1291</name>
    <name evidence="3" type="ORF">GPECTOR_5000g1292</name>
    <name evidence="4" type="ORF">GPECTOR_5000g1293</name>
</gene>
<evidence type="ECO:0000313" key="4">
    <source>
        <dbReference type="EMBL" id="KXZ57066.1"/>
    </source>
</evidence>
<dbReference type="Proteomes" id="UP000075714">
    <property type="component" value="Unassembled WGS sequence"/>
</dbReference>
<accession>A0A150H4W3</accession>
<dbReference type="EMBL" id="LSYV01000001">
    <property type="protein sequence ID" value="KXZ57065.1"/>
    <property type="molecule type" value="Genomic_DNA"/>
</dbReference>
<proteinExistence type="predicted"/>
<reference evidence="5" key="1">
    <citation type="journal article" date="2016" name="Nat. Commun.">
        <title>The Gonium pectorale genome demonstrates co-option of cell cycle regulation during the evolution of multicellularity.</title>
        <authorList>
            <person name="Hanschen E.R."/>
            <person name="Marriage T.N."/>
            <person name="Ferris P.J."/>
            <person name="Hamaji T."/>
            <person name="Toyoda A."/>
            <person name="Fujiyama A."/>
            <person name="Neme R."/>
            <person name="Noguchi H."/>
            <person name="Minakuchi Y."/>
            <person name="Suzuki M."/>
            <person name="Kawai-Toyooka H."/>
            <person name="Smith D.R."/>
            <person name="Sparks H."/>
            <person name="Anderson J."/>
            <person name="Bakaric R."/>
            <person name="Luria V."/>
            <person name="Karger A."/>
            <person name="Kirschner M.W."/>
            <person name="Durand P.M."/>
            <person name="Michod R.E."/>
            <person name="Nozaki H."/>
            <person name="Olson B.J."/>
        </authorList>
    </citation>
    <scope>NUCLEOTIDE SEQUENCE [LARGE SCALE GENOMIC DNA]</scope>
    <source>
        <strain evidence="5">NIES-2863</strain>
    </source>
</reference>